<evidence type="ECO:0000259" key="15">
    <source>
        <dbReference type="PROSITE" id="PS50113"/>
    </source>
</evidence>
<dbReference type="NCBIfam" id="TIGR00229">
    <property type="entry name" value="sensory_box"/>
    <property type="match status" value="1"/>
</dbReference>
<dbReference type="SMART" id="SM00448">
    <property type="entry name" value="REC"/>
    <property type="match status" value="1"/>
</dbReference>
<dbReference type="HOGENOM" id="CLU_000445_114_51_7"/>
<dbReference type="PROSITE" id="PS50885">
    <property type="entry name" value="HAMP"/>
    <property type="match status" value="1"/>
</dbReference>
<evidence type="ECO:0000313" key="18">
    <source>
        <dbReference type="Proteomes" id="UP000011721"/>
    </source>
</evidence>
<dbReference type="InterPro" id="IPR035965">
    <property type="entry name" value="PAS-like_dom_sf"/>
</dbReference>
<keyword evidence="18" id="KW-1185">Reference proteome</keyword>
<dbReference type="InterPro" id="IPR001789">
    <property type="entry name" value="Sig_transdc_resp-reg_receiver"/>
</dbReference>
<name>M1P3Q9_DESSD</name>
<dbReference type="Pfam" id="PF00989">
    <property type="entry name" value="PAS"/>
    <property type="match status" value="1"/>
</dbReference>
<dbReference type="CDD" id="cd00082">
    <property type="entry name" value="HisKA"/>
    <property type="match status" value="1"/>
</dbReference>
<dbReference type="SUPFAM" id="SSF47384">
    <property type="entry name" value="Homodimeric domain of signal transducing histidine kinase"/>
    <property type="match status" value="1"/>
</dbReference>
<dbReference type="Gene3D" id="1.10.287.130">
    <property type="match status" value="1"/>
</dbReference>
<dbReference type="Gene3D" id="6.10.340.10">
    <property type="match status" value="1"/>
</dbReference>
<dbReference type="InterPro" id="IPR013767">
    <property type="entry name" value="PAS_fold"/>
</dbReference>
<evidence type="ECO:0000256" key="1">
    <source>
        <dbReference type="ARBA" id="ARBA00000085"/>
    </source>
</evidence>
<keyword evidence="11" id="KW-1133">Transmembrane helix</keyword>
<dbReference type="SMART" id="SM00387">
    <property type="entry name" value="HATPase_c"/>
    <property type="match status" value="1"/>
</dbReference>
<dbReference type="PROSITE" id="PS50113">
    <property type="entry name" value="PAC"/>
    <property type="match status" value="1"/>
</dbReference>
<sequence length="752" mass="82197">MPSFRLHTILFATFASITVLLTGTIIFFHTMSIKEQTANAITEWGKSISLSAAPIIVDYILEEDYAGLEEVVLGYSTTPLVLHALITDPDALILADSQFSEIGNHLPLLTSGAFLRQDAKADSYVEQQENAFTVTTPILFEEKLFGYVHVTISKKLFLERSQLLKKKSMQAGAFWALLSLFFSWFLAGRLTRSLEMIAGSATQIADGSYRLGPRQKGIVEIENLCDSLQNMSLTLEERENRLLTERERLSVTLRSIGDAVITTDIDGQITLMNRVAEALTGWSQEEVLGTSLEQVLRITDKTSGEVCESPVKKVLSSGLVEYIDNKTLLTDRQNRERTIADSAAPIRDKDSRIIGVVIVFRDVTEQHMLEQEILKMKKLESVGVLAGGIAHDFNNILAAILGNINLVAQDKELGEKSRKLLDSAEKASLRAKNLTQQLLTFSKGGEPVKETSSIADIIHDSAEFVLHGSNVICNYTIPEDLWLVDVDKGQIGQVIQNIILNGRHAMPEGGTIEVHCENISSEQIQGTLYAPAADCIRIRIKDTGKGIPSDIIDHIFDPFFSTKQKGSGLGLSICSSIIKKHSGMITVQSVPGKGTEFIVTLPASGNVQKITKEPVTSIKSLPGARVMVMDDEELVLNVAEAMLTTLGQDVILVQNGSEALKVYQDQMKNGAPVDVVIMDLTIPGGVGGKEAVQDILAIDPEARVIVSSGYSNDPIMANWSQYGFIAALTKPFQLADLAKVLGMALQGREKRS</sequence>
<organism evidence="17 18">
    <name type="scientific">Desulfocapsa sulfexigens (strain DSM 10523 / SB164P1)</name>
    <dbReference type="NCBI Taxonomy" id="1167006"/>
    <lineage>
        <taxon>Bacteria</taxon>
        <taxon>Pseudomonadati</taxon>
        <taxon>Thermodesulfobacteriota</taxon>
        <taxon>Desulfobulbia</taxon>
        <taxon>Desulfobulbales</taxon>
        <taxon>Desulfocapsaceae</taxon>
        <taxon>Desulfocapsa</taxon>
    </lineage>
</organism>
<dbReference type="SMART" id="SM00388">
    <property type="entry name" value="HisKA"/>
    <property type="match status" value="1"/>
</dbReference>
<feature type="modified residue" description="4-aspartylphosphate" evidence="10">
    <location>
        <position position="679"/>
    </location>
</feature>
<dbReference type="InterPro" id="IPR011006">
    <property type="entry name" value="CheY-like_superfamily"/>
</dbReference>
<dbReference type="GO" id="GO:0006355">
    <property type="term" value="P:regulation of DNA-templated transcription"/>
    <property type="evidence" value="ECO:0007669"/>
    <property type="project" value="InterPro"/>
</dbReference>
<evidence type="ECO:0000259" key="12">
    <source>
        <dbReference type="PROSITE" id="PS50109"/>
    </source>
</evidence>
<evidence type="ECO:0000259" key="13">
    <source>
        <dbReference type="PROSITE" id="PS50110"/>
    </source>
</evidence>
<evidence type="ECO:0000256" key="11">
    <source>
        <dbReference type="SAM" id="Phobius"/>
    </source>
</evidence>
<dbReference type="SUPFAM" id="SSF52172">
    <property type="entry name" value="CheY-like"/>
    <property type="match status" value="1"/>
</dbReference>
<dbReference type="SMART" id="SM00091">
    <property type="entry name" value="PAS"/>
    <property type="match status" value="1"/>
</dbReference>
<dbReference type="InterPro" id="IPR004358">
    <property type="entry name" value="Sig_transdc_His_kin-like_C"/>
</dbReference>
<accession>M1P3Q9</accession>
<keyword evidence="5" id="KW-0808">Transferase</keyword>
<dbReference type="GO" id="GO:0005524">
    <property type="term" value="F:ATP binding"/>
    <property type="evidence" value="ECO:0007669"/>
    <property type="project" value="UniProtKB-KW"/>
</dbReference>
<dbReference type="PROSITE" id="PS50110">
    <property type="entry name" value="RESPONSE_REGULATORY"/>
    <property type="match status" value="1"/>
</dbReference>
<dbReference type="InterPro" id="IPR003660">
    <property type="entry name" value="HAMP_dom"/>
</dbReference>
<keyword evidence="11" id="KW-0812">Transmembrane</keyword>
<dbReference type="KEGG" id="dsf:UWK_01550"/>
<dbReference type="Proteomes" id="UP000011721">
    <property type="component" value="Chromosome"/>
</dbReference>
<keyword evidence="8" id="KW-0067">ATP-binding</keyword>
<dbReference type="Gene3D" id="3.40.50.2300">
    <property type="match status" value="1"/>
</dbReference>
<evidence type="ECO:0000259" key="16">
    <source>
        <dbReference type="PROSITE" id="PS50885"/>
    </source>
</evidence>
<gene>
    <name evidence="17" type="ordered locus">UWK_01550</name>
</gene>
<keyword evidence="6" id="KW-0547">Nucleotide-binding</keyword>
<evidence type="ECO:0000256" key="8">
    <source>
        <dbReference type="ARBA" id="ARBA00022840"/>
    </source>
</evidence>
<dbReference type="Pfam" id="PF00072">
    <property type="entry name" value="Response_reg"/>
    <property type="match status" value="1"/>
</dbReference>
<dbReference type="InterPro" id="IPR000700">
    <property type="entry name" value="PAS-assoc_C"/>
</dbReference>
<evidence type="ECO:0000256" key="5">
    <source>
        <dbReference type="ARBA" id="ARBA00022679"/>
    </source>
</evidence>
<dbReference type="RefSeq" id="WP_015403799.1">
    <property type="nucleotide sequence ID" value="NC_020304.1"/>
</dbReference>
<dbReference type="Pfam" id="PF02518">
    <property type="entry name" value="HATPase_c"/>
    <property type="match status" value="1"/>
</dbReference>
<dbReference type="STRING" id="1167006.UWK_01550"/>
<dbReference type="PROSITE" id="PS50109">
    <property type="entry name" value="HIS_KIN"/>
    <property type="match status" value="1"/>
</dbReference>
<evidence type="ECO:0000313" key="17">
    <source>
        <dbReference type="EMBL" id="AGF78108.1"/>
    </source>
</evidence>
<evidence type="ECO:0000256" key="7">
    <source>
        <dbReference type="ARBA" id="ARBA00022777"/>
    </source>
</evidence>
<comment type="catalytic activity">
    <reaction evidence="1">
        <text>ATP + protein L-histidine = ADP + protein N-phospho-L-histidine.</text>
        <dbReference type="EC" id="2.7.13.3"/>
    </reaction>
</comment>
<dbReference type="PRINTS" id="PR00344">
    <property type="entry name" value="BCTRLSENSOR"/>
</dbReference>
<dbReference type="InterPro" id="IPR036097">
    <property type="entry name" value="HisK_dim/P_sf"/>
</dbReference>
<dbReference type="eggNOG" id="COG0784">
    <property type="taxonomic scope" value="Bacteria"/>
</dbReference>
<dbReference type="InterPro" id="IPR003661">
    <property type="entry name" value="HisK_dim/P_dom"/>
</dbReference>
<dbReference type="InterPro" id="IPR005467">
    <property type="entry name" value="His_kinase_dom"/>
</dbReference>
<dbReference type="CDD" id="cd00130">
    <property type="entry name" value="PAS"/>
    <property type="match status" value="1"/>
</dbReference>
<dbReference type="Gene3D" id="3.30.565.10">
    <property type="entry name" value="Histidine kinase-like ATPase, C-terminal domain"/>
    <property type="match status" value="1"/>
</dbReference>
<dbReference type="SUPFAM" id="SSF55874">
    <property type="entry name" value="ATPase domain of HSP90 chaperone/DNA topoisomerase II/histidine kinase"/>
    <property type="match status" value="1"/>
</dbReference>
<dbReference type="InterPro" id="IPR036890">
    <property type="entry name" value="HATPase_C_sf"/>
</dbReference>
<feature type="transmembrane region" description="Helical" evidence="11">
    <location>
        <begin position="6"/>
        <end position="28"/>
    </location>
</feature>
<keyword evidence="4 10" id="KW-0597">Phosphoprotein</keyword>
<proteinExistence type="predicted"/>
<dbReference type="SUPFAM" id="SSF55785">
    <property type="entry name" value="PYP-like sensor domain (PAS domain)"/>
    <property type="match status" value="1"/>
</dbReference>
<dbReference type="GO" id="GO:0016020">
    <property type="term" value="C:membrane"/>
    <property type="evidence" value="ECO:0007669"/>
    <property type="project" value="UniProtKB-SubCell"/>
</dbReference>
<feature type="domain" description="Response regulatory" evidence="13">
    <location>
        <begin position="625"/>
        <end position="745"/>
    </location>
</feature>
<dbReference type="PROSITE" id="PS50112">
    <property type="entry name" value="PAS"/>
    <property type="match status" value="1"/>
</dbReference>
<dbReference type="PANTHER" id="PTHR43065:SF42">
    <property type="entry name" value="TWO-COMPONENT SENSOR PPRA"/>
    <property type="match status" value="1"/>
</dbReference>
<feature type="domain" description="PAS" evidence="14">
    <location>
        <begin position="245"/>
        <end position="318"/>
    </location>
</feature>
<dbReference type="EC" id="2.7.13.3" evidence="3"/>
<dbReference type="eggNOG" id="COG5002">
    <property type="taxonomic scope" value="Bacteria"/>
</dbReference>
<comment type="subcellular location">
    <subcellularLocation>
        <location evidence="2">Membrane</location>
    </subcellularLocation>
</comment>
<feature type="domain" description="Histidine kinase" evidence="12">
    <location>
        <begin position="388"/>
        <end position="605"/>
    </location>
</feature>
<keyword evidence="11" id="KW-0472">Membrane</keyword>
<evidence type="ECO:0000259" key="14">
    <source>
        <dbReference type="PROSITE" id="PS50112"/>
    </source>
</evidence>
<evidence type="ECO:0000256" key="9">
    <source>
        <dbReference type="ARBA" id="ARBA00023012"/>
    </source>
</evidence>
<reference evidence="18" key="1">
    <citation type="journal article" date="2013" name="Stand. Genomic Sci.">
        <title>Complete genome sequence of Desulfocapsa sulfexigens, a marine deltaproteobacterium specialized in disproportionating inorganic sulfur compounds.</title>
        <authorList>
            <person name="Finster K.W."/>
            <person name="Kjeldsen K.U."/>
            <person name="Kube M."/>
            <person name="Reinhardt R."/>
            <person name="Mussmann M."/>
            <person name="Amann R."/>
            <person name="Schreiber L."/>
        </authorList>
    </citation>
    <scope>NUCLEOTIDE SEQUENCE [LARGE SCALE GENOMIC DNA]</scope>
    <source>
        <strain evidence="18">DSM 10523 / SB164P1</strain>
    </source>
</reference>
<evidence type="ECO:0000256" key="6">
    <source>
        <dbReference type="ARBA" id="ARBA00022741"/>
    </source>
</evidence>
<evidence type="ECO:0000256" key="10">
    <source>
        <dbReference type="PROSITE-ProRule" id="PRU00169"/>
    </source>
</evidence>
<feature type="transmembrane region" description="Helical" evidence="11">
    <location>
        <begin position="169"/>
        <end position="187"/>
    </location>
</feature>
<evidence type="ECO:0000256" key="4">
    <source>
        <dbReference type="ARBA" id="ARBA00022553"/>
    </source>
</evidence>
<keyword evidence="7" id="KW-0418">Kinase</keyword>
<dbReference type="OrthoDB" id="9813024at2"/>
<dbReference type="AlphaFoldDB" id="M1P3Q9"/>
<dbReference type="EMBL" id="CP003985">
    <property type="protein sequence ID" value="AGF78108.1"/>
    <property type="molecule type" value="Genomic_DNA"/>
</dbReference>
<dbReference type="Gene3D" id="3.30.450.20">
    <property type="entry name" value="PAS domain"/>
    <property type="match status" value="1"/>
</dbReference>
<dbReference type="InterPro" id="IPR000014">
    <property type="entry name" value="PAS"/>
</dbReference>
<feature type="domain" description="HAMP" evidence="16">
    <location>
        <begin position="188"/>
        <end position="240"/>
    </location>
</feature>
<keyword evidence="9" id="KW-0902">Two-component regulatory system</keyword>
<protein>
    <recommendedName>
        <fullName evidence="3">histidine kinase</fullName>
        <ecNumber evidence="3">2.7.13.3</ecNumber>
    </recommendedName>
</protein>
<dbReference type="Pfam" id="PF00512">
    <property type="entry name" value="HisKA"/>
    <property type="match status" value="1"/>
</dbReference>
<dbReference type="GO" id="GO:0000155">
    <property type="term" value="F:phosphorelay sensor kinase activity"/>
    <property type="evidence" value="ECO:0007669"/>
    <property type="project" value="InterPro"/>
</dbReference>
<evidence type="ECO:0000256" key="3">
    <source>
        <dbReference type="ARBA" id="ARBA00012438"/>
    </source>
</evidence>
<feature type="domain" description="PAC" evidence="15">
    <location>
        <begin position="323"/>
        <end position="375"/>
    </location>
</feature>
<dbReference type="InterPro" id="IPR003594">
    <property type="entry name" value="HATPase_dom"/>
</dbReference>
<evidence type="ECO:0000256" key="2">
    <source>
        <dbReference type="ARBA" id="ARBA00004370"/>
    </source>
</evidence>
<dbReference type="PANTHER" id="PTHR43065">
    <property type="entry name" value="SENSOR HISTIDINE KINASE"/>
    <property type="match status" value="1"/>
</dbReference>
<dbReference type="CDD" id="cd00075">
    <property type="entry name" value="HATPase"/>
    <property type="match status" value="1"/>
</dbReference>